<feature type="domain" description="YokE-like PH" evidence="2">
    <location>
        <begin position="16"/>
        <end position="108"/>
    </location>
</feature>
<feature type="domain" description="SHOCT" evidence="1">
    <location>
        <begin position="165"/>
        <end position="192"/>
    </location>
</feature>
<accession>A0A5C0SM05</accession>
<evidence type="ECO:0008006" key="5">
    <source>
        <dbReference type="Google" id="ProtNLM"/>
    </source>
</evidence>
<evidence type="ECO:0000259" key="2">
    <source>
        <dbReference type="Pfam" id="PF14470"/>
    </source>
</evidence>
<dbReference type="InterPro" id="IPR037063">
    <property type="entry name" value="PHb_sf"/>
</dbReference>
<dbReference type="InterPro" id="IPR039519">
    <property type="entry name" value="YokE-like_PH"/>
</dbReference>
<dbReference type="Gene3D" id="2.30.29.50">
    <property type="entry name" value="Bacterial Pleckstrin homology domain"/>
    <property type="match status" value="1"/>
</dbReference>
<protein>
    <recommendedName>
        <fullName evidence="5">SHOCT domain-containing protein</fullName>
    </recommendedName>
</protein>
<evidence type="ECO:0000259" key="1">
    <source>
        <dbReference type="Pfam" id="PF09851"/>
    </source>
</evidence>
<reference evidence="3 4" key="1">
    <citation type="submission" date="2019-07" db="EMBL/GenBank/DDBJ databases">
        <title>Complete genome of Thermococcus acidophilus.</title>
        <authorList>
            <person name="Li X."/>
        </authorList>
    </citation>
    <scope>NUCLEOTIDE SEQUENCE [LARGE SCALE GENOMIC DNA]</scope>
    <source>
        <strain evidence="3 4">SY113</strain>
    </source>
</reference>
<keyword evidence="4" id="KW-1185">Reference proteome</keyword>
<dbReference type="KEGG" id="them:FPV09_09905"/>
<dbReference type="InterPro" id="IPR018649">
    <property type="entry name" value="SHOCT"/>
</dbReference>
<dbReference type="AlphaFoldDB" id="A0A5C0SM05"/>
<proteinExistence type="predicted"/>
<name>A0A5C0SM05_9EURY</name>
<gene>
    <name evidence="3" type="ORF">FPV09_09905</name>
</gene>
<sequence>MRVMGNNLPKSVLRHLEPNEDVLFTVRKKISVEKPKWLIVTNRRIIYLDEKILGRYEIKAIPYQKLEEVTVELGVISSEFLIKGEENIRLKLGWMNKEQARNTINAIKDALNAIAVEPVTIEVKKGLTHETWVLKKPKELVSRVVPGGATIQHTAGAEKKEDPLEKLKKLKELYDMGVISAEEYEEKRKKLLEQI</sequence>
<evidence type="ECO:0000313" key="4">
    <source>
        <dbReference type="Proteomes" id="UP000322631"/>
    </source>
</evidence>
<dbReference type="Pfam" id="PF09851">
    <property type="entry name" value="SHOCT"/>
    <property type="match status" value="1"/>
</dbReference>
<evidence type="ECO:0000313" key="3">
    <source>
        <dbReference type="EMBL" id="QEK15350.1"/>
    </source>
</evidence>
<organism evidence="3 4">
    <name type="scientific">Thermococcus aciditolerans</name>
    <dbReference type="NCBI Taxonomy" id="2598455"/>
    <lineage>
        <taxon>Archaea</taxon>
        <taxon>Methanobacteriati</taxon>
        <taxon>Methanobacteriota</taxon>
        <taxon>Thermococci</taxon>
        <taxon>Thermococcales</taxon>
        <taxon>Thermococcaceae</taxon>
        <taxon>Thermococcus</taxon>
    </lineage>
</organism>
<dbReference type="Proteomes" id="UP000322631">
    <property type="component" value="Chromosome"/>
</dbReference>
<dbReference type="Pfam" id="PF14470">
    <property type="entry name" value="bPH_3"/>
    <property type="match status" value="1"/>
</dbReference>
<dbReference type="EMBL" id="CP041932">
    <property type="protein sequence ID" value="QEK15350.1"/>
    <property type="molecule type" value="Genomic_DNA"/>
</dbReference>